<evidence type="ECO:0000313" key="1">
    <source>
        <dbReference type="EMBL" id="WCF27271.1"/>
    </source>
</evidence>
<gene>
    <name evidence="1" type="ORF">OK117_06250</name>
</gene>
<dbReference type="AlphaFoldDB" id="A0AAJ5QY28"/>
<organism evidence="1 2">
    <name type="scientific">Xylella fastidiosa subsp. fastidiosa</name>
    <dbReference type="NCBI Taxonomy" id="644356"/>
    <lineage>
        <taxon>Bacteria</taxon>
        <taxon>Pseudomonadati</taxon>
        <taxon>Pseudomonadota</taxon>
        <taxon>Gammaproteobacteria</taxon>
        <taxon>Lysobacterales</taxon>
        <taxon>Lysobacteraceae</taxon>
        <taxon>Xylella</taxon>
    </lineage>
</organism>
<accession>A0AAJ5QY28</accession>
<sequence>MTDLISAVSPVYQSSQRIAASAPEAPSNSGSFTIPFYYQASCR</sequence>
<name>A0AAJ5QY28_XYLFS</name>
<dbReference type="Proteomes" id="UP001211513">
    <property type="component" value="Chromosome"/>
</dbReference>
<dbReference type="RefSeq" id="WP_267885700.1">
    <property type="nucleotide sequence ID" value="NZ_CP109886.1"/>
</dbReference>
<evidence type="ECO:0000313" key="2">
    <source>
        <dbReference type="Proteomes" id="UP001211513"/>
    </source>
</evidence>
<reference evidence="1" key="1">
    <citation type="journal article" date="2022" name="Phytopathology">
        <title>Complete circularized genome resources of seven strains of Xylella fastidiosa subsp. fastidiosa using hybrid assembly reveals unknown plasmids.</title>
        <authorList>
            <person name="Velasco-Amo M.D.P."/>
            <person name="Arias-Giraldo L.F.F."/>
            <person name="Ecija M.R."/>
            <person name="De La Fuente L."/>
            <person name="Marco-Noales E."/>
            <person name="Moralejo E."/>
            <person name="Navas-Cort J.A."/>
            <person name="Landa B.B."/>
        </authorList>
    </citation>
    <scope>NUCLEOTIDE SEQUENCE</scope>
    <source>
        <strain evidence="1">CFBP8073</strain>
    </source>
</reference>
<reference evidence="1" key="2">
    <citation type="submission" date="2022-10" db="EMBL/GenBank/DDBJ databases">
        <authorList>
            <person name="Landa B."/>
            <person name="Arias-Giraldo L.F."/>
            <person name="Roman-Ecija M."/>
            <person name="Velasco-Amo M.P."/>
            <person name="De La Fuente L."/>
            <person name="Marco-Noales E."/>
            <person name="Moralejo E."/>
        </authorList>
    </citation>
    <scope>NUCLEOTIDE SEQUENCE</scope>
    <source>
        <strain evidence="1">CFBP8073</strain>
    </source>
</reference>
<dbReference type="EMBL" id="CP109886">
    <property type="protein sequence ID" value="WCF27271.1"/>
    <property type="molecule type" value="Genomic_DNA"/>
</dbReference>
<protein>
    <submittedName>
        <fullName evidence="1">Uncharacterized protein</fullName>
    </submittedName>
</protein>
<proteinExistence type="predicted"/>